<proteinExistence type="predicted"/>
<dbReference type="AlphaFoldDB" id="A0AAN7UL57"/>
<reference evidence="1 2" key="1">
    <citation type="submission" date="2023-10" db="EMBL/GenBank/DDBJ databases">
        <title>Draft genome sequence of Xylaria bambusicola isolate GMP-LS, the root and basal stem rot pathogen of sugarcane in Indonesia.</title>
        <authorList>
            <person name="Selvaraj P."/>
            <person name="Muralishankar V."/>
            <person name="Muruganantham S."/>
            <person name="Sp S."/>
            <person name="Haryani S."/>
            <person name="Lau K.J.X."/>
            <person name="Naqvi N.I."/>
        </authorList>
    </citation>
    <scope>NUCLEOTIDE SEQUENCE [LARGE SCALE GENOMIC DNA]</scope>
    <source>
        <strain evidence="1">GMP-LS</strain>
    </source>
</reference>
<dbReference type="EMBL" id="JAWHQM010000017">
    <property type="protein sequence ID" value="KAK5630702.1"/>
    <property type="molecule type" value="Genomic_DNA"/>
</dbReference>
<name>A0AAN7UL57_9PEZI</name>
<evidence type="ECO:0000313" key="1">
    <source>
        <dbReference type="EMBL" id="KAK5630702.1"/>
    </source>
</evidence>
<dbReference type="InterPro" id="IPR013328">
    <property type="entry name" value="6PGD_dom2"/>
</dbReference>
<sequence length="68" mass="7100">MSVAKAQGLDLTVLGEAINAGPAASTYAQNKITKITMQDWSPQAATKDCYKSSKLICAAVEATGARCH</sequence>
<organism evidence="1 2">
    <name type="scientific">Xylaria bambusicola</name>
    <dbReference type="NCBI Taxonomy" id="326684"/>
    <lineage>
        <taxon>Eukaryota</taxon>
        <taxon>Fungi</taxon>
        <taxon>Dikarya</taxon>
        <taxon>Ascomycota</taxon>
        <taxon>Pezizomycotina</taxon>
        <taxon>Sordariomycetes</taxon>
        <taxon>Xylariomycetidae</taxon>
        <taxon>Xylariales</taxon>
        <taxon>Xylariaceae</taxon>
        <taxon>Xylaria</taxon>
    </lineage>
</organism>
<comment type="caution">
    <text evidence="1">The sequence shown here is derived from an EMBL/GenBank/DDBJ whole genome shotgun (WGS) entry which is preliminary data.</text>
</comment>
<gene>
    <name evidence="1" type="ORF">RRF57_006417</name>
</gene>
<accession>A0AAN7UL57</accession>
<dbReference type="InterPro" id="IPR008927">
    <property type="entry name" value="6-PGluconate_DH-like_C_sf"/>
</dbReference>
<dbReference type="Proteomes" id="UP001305414">
    <property type="component" value="Unassembled WGS sequence"/>
</dbReference>
<dbReference type="Gene3D" id="1.10.1040.10">
    <property type="entry name" value="N-(1-d-carboxylethyl)-l-norvaline Dehydrogenase, domain 2"/>
    <property type="match status" value="1"/>
</dbReference>
<keyword evidence="2" id="KW-1185">Reference proteome</keyword>
<protein>
    <submittedName>
        <fullName evidence="1">Uncharacterized protein</fullName>
    </submittedName>
</protein>
<evidence type="ECO:0000313" key="2">
    <source>
        <dbReference type="Proteomes" id="UP001305414"/>
    </source>
</evidence>
<dbReference type="SUPFAM" id="SSF48179">
    <property type="entry name" value="6-phosphogluconate dehydrogenase C-terminal domain-like"/>
    <property type="match status" value="1"/>
</dbReference>